<protein>
    <submittedName>
        <fullName evidence="2">Uncharacterized protein</fullName>
    </submittedName>
</protein>
<keyword evidence="1" id="KW-0472">Membrane</keyword>
<feature type="transmembrane region" description="Helical" evidence="1">
    <location>
        <begin position="223"/>
        <end position="244"/>
    </location>
</feature>
<evidence type="ECO:0000313" key="3">
    <source>
        <dbReference type="Proteomes" id="UP001497457"/>
    </source>
</evidence>
<accession>A0ABC8VX12</accession>
<dbReference type="AlphaFoldDB" id="A0ABC8VX12"/>
<feature type="transmembrane region" description="Helical" evidence="1">
    <location>
        <begin position="264"/>
        <end position="284"/>
    </location>
</feature>
<name>A0ABC8VX12_9POAL</name>
<gene>
    <name evidence="2" type="ORF">URODEC1_LOCUS7655</name>
</gene>
<evidence type="ECO:0000256" key="1">
    <source>
        <dbReference type="SAM" id="Phobius"/>
    </source>
</evidence>
<keyword evidence="1" id="KW-0812">Transmembrane</keyword>
<feature type="transmembrane region" description="Helical" evidence="1">
    <location>
        <begin position="296"/>
        <end position="320"/>
    </location>
</feature>
<sequence>MSLSRGELVDLSPGQLHKLAELTHRQEVEKLKVLKFDSYADRQKYLKEAKDARDKVYHILESTQEMIAEAGEDATKQEIAKDVYEYCTKGIGTSLQFIRSYNTRLTYLDKLKDHSDDLIKQLKWLHPATQQKEAQRLALEANMYKKATLDYAKKLQHFVPNLFTKWLKENKIVFEDLVQSNMTKLGFKGPFKNLNDIQKLQVYDNIIVQAGQGKPVVTYTFEALGKVGVAFLVFTAAAMVWNIYTAEDKLEAAVRDSVNALTGVVTLVIGEVVTTAIEAGFVALNIQIASAAVTTIGAVAGFGIGVLIGIAAGALLDLIFSSGTTKVQITEGLSPCRVSPMPDGLELAHTIKNKYPDI</sequence>
<keyword evidence="1" id="KW-1133">Transmembrane helix</keyword>
<dbReference type="EMBL" id="OZ075121">
    <property type="protein sequence ID" value="CAL4898248.1"/>
    <property type="molecule type" value="Genomic_DNA"/>
</dbReference>
<evidence type="ECO:0000313" key="2">
    <source>
        <dbReference type="EMBL" id="CAL4898248.1"/>
    </source>
</evidence>
<proteinExistence type="predicted"/>
<organism evidence="2 3">
    <name type="scientific">Urochloa decumbens</name>
    <dbReference type="NCBI Taxonomy" id="240449"/>
    <lineage>
        <taxon>Eukaryota</taxon>
        <taxon>Viridiplantae</taxon>
        <taxon>Streptophyta</taxon>
        <taxon>Embryophyta</taxon>
        <taxon>Tracheophyta</taxon>
        <taxon>Spermatophyta</taxon>
        <taxon>Magnoliopsida</taxon>
        <taxon>Liliopsida</taxon>
        <taxon>Poales</taxon>
        <taxon>Poaceae</taxon>
        <taxon>PACMAD clade</taxon>
        <taxon>Panicoideae</taxon>
        <taxon>Panicodae</taxon>
        <taxon>Paniceae</taxon>
        <taxon>Melinidinae</taxon>
        <taxon>Urochloa</taxon>
    </lineage>
</organism>
<reference evidence="3" key="1">
    <citation type="submission" date="2024-06" db="EMBL/GenBank/DDBJ databases">
        <authorList>
            <person name="Ryan C."/>
        </authorList>
    </citation>
    <scope>NUCLEOTIDE SEQUENCE [LARGE SCALE GENOMIC DNA]</scope>
</reference>
<keyword evidence="3" id="KW-1185">Reference proteome</keyword>
<reference evidence="2 3" key="2">
    <citation type="submission" date="2024-10" db="EMBL/GenBank/DDBJ databases">
        <authorList>
            <person name="Ryan C."/>
        </authorList>
    </citation>
    <scope>NUCLEOTIDE SEQUENCE [LARGE SCALE GENOMIC DNA]</scope>
</reference>
<dbReference type="Proteomes" id="UP001497457">
    <property type="component" value="Chromosome 11b"/>
</dbReference>